<gene>
    <name evidence="2" type="ORF">EJB05_17889</name>
</gene>
<feature type="region of interest" description="Disordered" evidence="1">
    <location>
        <begin position="1"/>
        <end position="46"/>
    </location>
</feature>
<name>A0A5J9VK57_9POAL</name>
<dbReference type="Gramene" id="TVU35981">
    <property type="protein sequence ID" value="TVU35981"/>
    <property type="gene ID" value="EJB05_17889"/>
</dbReference>
<evidence type="ECO:0000313" key="3">
    <source>
        <dbReference type="Proteomes" id="UP000324897"/>
    </source>
</evidence>
<protein>
    <submittedName>
        <fullName evidence="2">Uncharacterized protein</fullName>
    </submittedName>
</protein>
<proteinExistence type="predicted"/>
<dbReference type="EMBL" id="RWGY01000009">
    <property type="protein sequence ID" value="TVU35981.1"/>
    <property type="molecule type" value="Genomic_DNA"/>
</dbReference>
<feature type="compositionally biased region" description="Basic and acidic residues" evidence="1">
    <location>
        <begin position="7"/>
        <end position="24"/>
    </location>
</feature>
<feature type="non-terminal residue" evidence="2">
    <location>
        <position position="1"/>
    </location>
</feature>
<sequence>RRAPAVRRREDAARLPLRRREDAARLPLRSAPDATPSAPVARPDAGPAASGLLRSCRFWSSPVTAVPGAPWSAPACSERRRLRRASYSRGSSSQLPSLFNQVKIMKGIGIARYVMMSSSESSDHPLWDEEEEDDSGVDDILILACLREGSRRRKRKKKKGTSLNINLKLIHALLAAIDQ</sequence>
<dbReference type="AlphaFoldDB" id="A0A5J9VK57"/>
<organism evidence="2 3">
    <name type="scientific">Eragrostis curvula</name>
    <name type="common">weeping love grass</name>
    <dbReference type="NCBI Taxonomy" id="38414"/>
    <lineage>
        <taxon>Eukaryota</taxon>
        <taxon>Viridiplantae</taxon>
        <taxon>Streptophyta</taxon>
        <taxon>Embryophyta</taxon>
        <taxon>Tracheophyta</taxon>
        <taxon>Spermatophyta</taxon>
        <taxon>Magnoliopsida</taxon>
        <taxon>Liliopsida</taxon>
        <taxon>Poales</taxon>
        <taxon>Poaceae</taxon>
        <taxon>PACMAD clade</taxon>
        <taxon>Chloridoideae</taxon>
        <taxon>Eragrostideae</taxon>
        <taxon>Eragrostidinae</taxon>
        <taxon>Eragrostis</taxon>
    </lineage>
</organism>
<dbReference type="Proteomes" id="UP000324897">
    <property type="component" value="Unassembled WGS sequence"/>
</dbReference>
<keyword evidence="3" id="KW-1185">Reference proteome</keyword>
<evidence type="ECO:0000313" key="2">
    <source>
        <dbReference type="EMBL" id="TVU35981.1"/>
    </source>
</evidence>
<comment type="caution">
    <text evidence="2">The sequence shown here is derived from an EMBL/GenBank/DDBJ whole genome shotgun (WGS) entry which is preliminary data.</text>
</comment>
<accession>A0A5J9VK57</accession>
<reference evidence="2 3" key="1">
    <citation type="journal article" date="2019" name="Sci. Rep.">
        <title>A high-quality genome of Eragrostis curvula grass provides insights into Poaceae evolution and supports new strategies to enhance forage quality.</title>
        <authorList>
            <person name="Carballo J."/>
            <person name="Santos B.A.C.M."/>
            <person name="Zappacosta D."/>
            <person name="Garbus I."/>
            <person name="Selva J.P."/>
            <person name="Gallo C.A."/>
            <person name="Diaz A."/>
            <person name="Albertini E."/>
            <person name="Caccamo M."/>
            <person name="Echenique V."/>
        </authorList>
    </citation>
    <scope>NUCLEOTIDE SEQUENCE [LARGE SCALE GENOMIC DNA]</scope>
    <source>
        <strain evidence="3">cv. Victoria</strain>
        <tissue evidence="2">Leaf</tissue>
    </source>
</reference>
<evidence type="ECO:0000256" key="1">
    <source>
        <dbReference type="SAM" id="MobiDB-lite"/>
    </source>
</evidence>